<dbReference type="CDD" id="cd04024">
    <property type="entry name" value="C2A_Synaptotagmin-like"/>
    <property type="match status" value="1"/>
</dbReference>
<dbReference type="GO" id="GO:0031210">
    <property type="term" value="F:phosphatidylcholine binding"/>
    <property type="evidence" value="ECO:0007669"/>
    <property type="project" value="TreeGrafter"/>
</dbReference>
<feature type="transmembrane region" description="Helical" evidence="12">
    <location>
        <begin position="417"/>
        <end position="437"/>
    </location>
</feature>
<evidence type="ECO:0000259" key="15">
    <source>
        <dbReference type="PROSITE" id="PS51847"/>
    </source>
</evidence>
<evidence type="ECO:0000256" key="2">
    <source>
        <dbReference type="ARBA" id="ARBA00022448"/>
    </source>
</evidence>
<feature type="chain" id="PRO_5043441395" evidence="13">
    <location>
        <begin position="20"/>
        <end position="1051"/>
    </location>
</feature>
<evidence type="ECO:0000256" key="3">
    <source>
        <dbReference type="ARBA" id="ARBA00022692"/>
    </source>
</evidence>
<keyword evidence="10 12" id="KW-0472">Membrane</keyword>
<feature type="domain" description="SMP-LTD" evidence="15">
    <location>
        <begin position="550"/>
        <end position="729"/>
    </location>
</feature>
<keyword evidence="3 12" id="KW-0812">Transmembrane</keyword>
<proteinExistence type="predicted"/>
<evidence type="ECO:0000256" key="5">
    <source>
        <dbReference type="ARBA" id="ARBA00022737"/>
    </source>
</evidence>
<feature type="transmembrane region" description="Helical" evidence="12">
    <location>
        <begin position="55"/>
        <end position="73"/>
    </location>
</feature>
<keyword evidence="17" id="KW-1185">Reference proteome</keyword>
<dbReference type="FunFam" id="2.60.40.150:FF:000155">
    <property type="entry name" value="extended synaptotagmin-2 isoform X1"/>
    <property type="match status" value="1"/>
</dbReference>
<organism evidence="16 17">
    <name type="scientific">Popillia japonica</name>
    <name type="common">Japanese beetle</name>
    <dbReference type="NCBI Taxonomy" id="7064"/>
    <lineage>
        <taxon>Eukaryota</taxon>
        <taxon>Metazoa</taxon>
        <taxon>Ecdysozoa</taxon>
        <taxon>Arthropoda</taxon>
        <taxon>Hexapoda</taxon>
        <taxon>Insecta</taxon>
        <taxon>Pterygota</taxon>
        <taxon>Neoptera</taxon>
        <taxon>Endopterygota</taxon>
        <taxon>Coleoptera</taxon>
        <taxon>Polyphaga</taxon>
        <taxon>Scarabaeiformia</taxon>
        <taxon>Scarabaeidae</taxon>
        <taxon>Rutelinae</taxon>
        <taxon>Popillia</taxon>
    </lineage>
</organism>
<dbReference type="PROSITE" id="PS50004">
    <property type="entry name" value="C2"/>
    <property type="match status" value="2"/>
</dbReference>
<dbReference type="GO" id="GO:0005789">
    <property type="term" value="C:endoplasmic reticulum membrane"/>
    <property type="evidence" value="ECO:0007669"/>
    <property type="project" value="TreeGrafter"/>
</dbReference>
<dbReference type="CDD" id="cd21670">
    <property type="entry name" value="SMP_ESyt"/>
    <property type="match status" value="1"/>
</dbReference>
<dbReference type="EMBL" id="JASPKY010000548">
    <property type="protein sequence ID" value="KAK9693221.1"/>
    <property type="molecule type" value="Genomic_DNA"/>
</dbReference>
<dbReference type="PROSITE" id="PS51847">
    <property type="entry name" value="SMP"/>
    <property type="match status" value="1"/>
</dbReference>
<dbReference type="FunFam" id="2.60.40.150:FF:000158">
    <property type="entry name" value="extended synaptotagmin-2 isoform X4"/>
    <property type="match status" value="1"/>
</dbReference>
<keyword evidence="7 12" id="KW-1133">Transmembrane helix</keyword>
<keyword evidence="4" id="KW-0479">Metal-binding</keyword>
<dbReference type="InterPro" id="IPR037749">
    <property type="entry name" value="Ext_Synaptotagmin_C2B"/>
</dbReference>
<reference evidence="16 17" key="1">
    <citation type="journal article" date="2024" name="BMC Genomics">
        <title>De novo assembly and annotation of Popillia japonica's genome with initial clues to its potential as an invasive pest.</title>
        <authorList>
            <person name="Cucini C."/>
            <person name="Boschi S."/>
            <person name="Funari R."/>
            <person name="Cardaioli E."/>
            <person name="Iannotti N."/>
            <person name="Marturano G."/>
            <person name="Paoli F."/>
            <person name="Bruttini M."/>
            <person name="Carapelli A."/>
            <person name="Frati F."/>
            <person name="Nardi F."/>
        </authorList>
    </citation>
    <scope>NUCLEOTIDE SEQUENCE [LARGE SCALE GENOMIC DNA]</scope>
    <source>
        <strain evidence="16">DMR45628</strain>
    </source>
</reference>
<evidence type="ECO:0000256" key="11">
    <source>
        <dbReference type="SAM" id="MobiDB-lite"/>
    </source>
</evidence>
<evidence type="ECO:0000259" key="14">
    <source>
        <dbReference type="PROSITE" id="PS50004"/>
    </source>
</evidence>
<keyword evidence="2" id="KW-0813">Transport</keyword>
<dbReference type="SUPFAM" id="SSF49562">
    <property type="entry name" value="C2 domain (Calcium/lipid-binding domain, CaLB)"/>
    <property type="match status" value="2"/>
</dbReference>
<feature type="transmembrane region" description="Helical" evidence="12">
    <location>
        <begin position="482"/>
        <end position="508"/>
    </location>
</feature>
<gene>
    <name evidence="16" type="ORF">QE152_g34351</name>
</gene>
<feature type="transmembrane region" description="Helical" evidence="12">
    <location>
        <begin position="351"/>
        <end position="372"/>
    </location>
</feature>
<evidence type="ECO:0000313" key="16">
    <source>
        <dbReference type="EMBL" id="KAK9693221.1"/>
    </source>
</evidence>
<dbReference type="GO" id="GO:0005509">
    <property type="term" value="F:calcium ion binding"/>
    <property type="evidence" value="ECO:0007669"/>
    <property type="project" value="TreeGrafter"/>
</dbReference>
<dbReference type="InterPro" id="IPR051634">
    <property type="entry name" value="Extended_Synaptotagmin"/>
</dbReference>
<feature type="region of interest" description="Disordered" evidence="11">
    <location>
        <begin position="1014"/>
        <end position="1033"/>
    </location>
</feature>
<feature type="domain" description="C2" evidence="14">
    <location>
        <begin position="727"/>
        <end position="847"/>
    </location>
</feature>
<dbReference type="AlphaFoldDB" id="A0AAW1IUL9"/>
<dbReference type="InterPro" id="IPR000008">
    <property type="entry name" value="C2_dom"/>
</dbReference>
<keyword evidence="5" id="KW-0677">Repeat</keyword>
<keyword evidence="13" id="KW-0732">Signal</keyword>
<evidence type="ECO:0000256" key="13">
    <source>
        <dbReference type="SAM" id="SignalP"/>
    </source>
</evidence>
<evidence type="ECO:0000256" key="12">
    <source>
        <dbReference type="SAM" id="Phobius"/>
    </source>
</evidence>
<evidence type="ECO:0000256" key="9">
    <source>
        <dbReference type="ARBA" id="ARBA00023121"/>
    </source>
</evidence>
<dbReference type="Gene3D" id="2.60.40.150">
    <property type="entry name" value="C2 domain"/>
    <property type="match status" value="2"/>
</dbReference>
<feature type="transmembrane region" description="Helical" evidence="12">
    <location>
        <begin position="326"/>
        <end position="344"/>
    </location>
</feature>
<dbReference type="Proteomes" id="UP001458880">
    <property type="component" value="Unassembled WGS sequence"/>
</dbReference>
<dbReference type="CDD" id="cd04050">
    <property type="entry name" value="C2B_Synaptotagmin-like"/>
    <property type="match status" value="1"/>
</dbReference>
<evidence type="ECO:0000256" key="1">
    <source>
        <dbReference type="ARBA" id="ARBA00004370"/>
    </source>
</evidence>
<dbReference type="Pfam" id="PF17047">
    <property type="entry name" value="SMP_LBD"/>
    <property type="match status" value="1"/>
</dbReference>
<dbReference type="GO" id="GO:0035091">
    <property type="term" value="F:phosphatidylinositol binding"/>
    <property type="evidence" value="ECO:0007669"/>
    <property type="project" value="TreeGrafter"/>
</dbReference>
<dbReference type="GO" id="GO:0005544">
    <property type="term" value="F:calcium-dependent phospholipid binding"/>
    <property type="evidence" value="ECO:0007669"/>
    <property type="project" value="TreeGrafter"/>
</dbReference>
<evidence type="ECO:0000256" key="6">
    <source>
        <dbReference type="ARBA" id="ARBA00022837"/>
    </source>
</evidence>
<sequence length="1051" mass="118827">MNRLFWVLLVAAVVTVANAADDNKDNSVTKILQFIQDVLQPPINLIKEKNLTSNASIILVSALIMSVLQVYGISTNAVHGREYTSTDRDILRGNNNETILDNAGTARTFRSAPKKPYKIQNSILSKLDYFIRPSVVPYIKETIPNIIRKAMEIMAYNSTLGIISLLSIISAVLGIGAVHGSMANHSDHGIRKSNRIVHNSRHRTAVNTEELFNEKATGQYWNSRKVKRNNAPYDIYKEVEDQQVRNASHKLQDVLELRNENDLNFLLNIKNQTNKNRPVPVNRHRRGIFDYLLNKLLEQIANLVEYYAAESISSIVNYLYRHLSNINLIGDLGVWVALFTGIGIKSTVINGILLAALNGICTIFSATFNTIVAPYVSPERIISYYSQVVTFIDEHYGIINVYYSLLEMVDKLISISFGYVLIFHFNIGFLYNIYYFLVRVCGTTYLIASNNNKMKENEKDDQKVPGMNLGSLMYSVIKRASVIGVIYLAGYMHWSVAWFITPVLLLVVRDQMRADADRRRDIAKTSALSNEKDVILARIDDLPAWVYFPDVERVEWLNTIIKQCWPNVNHYAREMVRDKIQPTLAKNLNKMKLTGFKFDRIILGSVPPRIGGVKVYDKNISRNEIIMDIDIFYAGDCDITFTLQGIKGGVRDFQLHGMLRVIMKPLITTVPIVGGLQVFFLNNPSLDFNLVGIADILDMPGLSDVLRRIIIEQIASMMVLPNKLPIKLSDIVEAAELKVPEPEGVLRVHVVEAKNLMKKDIGMLGKGKSDPYAIITVGAQEFRTKTIQNTVDPKWDFWCEFDILQSSGQQLYVHLWDFDDTSDDEALGRATVEVSNIVKKGQDNMWITLEQAKHGMIHLRLTWLTLSSNYADLQAALTETQYLRVTSMSTALLVVFVDSAKNLPQARSTSQPDPFAVFTLYKDSKQTAVQMRTSDPVWEQGFTFLVRNPETDTFFIRIEDQKTNSELGNLDINLNTLSDKANLEIVKQPFMLLKSGPQSKIILTLRLRILKNGSDDMQSDQPESPLEKGDSISSNIVSGKRKLTISKNVNF</sequence>
<accession>A0AAW1IUL9</accession>
<dbReference type="GO" id="GO:0061817">
    <property type="term" value="P:endoplasmic reticulum-plasma membrane tethering"/>
    <property type="evidence" value="ECO:0007669"/>
    <property type="project" value="InterPro"/>
</dbReference>
<comment type="subcellular location">
    <subcellularLocation>
        <location evidence="1">Membrane</location>
    </subcellularLocation>
</comment>
<comment type="caution">
    <text evidence="16">The sequence shown here is derived from an EMBL/GenBank/DDBJ whole genome shotgun (WGS) entry which is preliminary data.</text>
</comment>
<feature type="transmembrane region" description="Helical" evidence="12">
    <location>
        <begin position="155"/>
        <end position="178"/>
    </location>
</feature>
<evidence type="ECO:0000256" key="10">
    <source>
        <dbReference type="ARBA" id="ARBA00023136"/>
    </source>
</evidence>
<keyword evidence="8" id="KW-0445">Lipid transport</keyword>
<feature type="domain" description="C2" evidence="14">
    <location>
        <begin position="872"/>
        <end position="994"/>
    </location>
</feature>
<evidence type="ECO:0000313" key="17">
    <source>
        <dbReference type="Proteomes" id="UP001458880"/>
    </source>
</evidence>
<evidence type="ECO:0000256" key="7">
    <source>
        <dbReference type="ARBA" id="ARBA00022989"/>
    </source>
</evidence>
<keyword evidence="9" id="KW-0446">Lipid-binding</keyword>
<dbReference type="InterPro" id="IPR035892">
    <property type="entry name" value="C2_domain_sf"/>
</dbReference>
<dbReference type="GO" id="GO:0006869">
    <property type="term" value="P:lipid transport"/>
    <property type="evidence" value="ECO:0007669"/>
    <property type="project" value="UniProtKB-KW"/>
</dbReference>
<keyword evidence="6" id="KW-0106">Calcium</keyword>
<evidence type="ECO:0000256" key="4">
    <source>
        <dbReference type="ARBA" id="ARBA00022723"/>
    </source>
</evidence>
<protein>
    <submittedName>
        <fullName evidence="16">C2 domain</fullName>
    </submittedName>
</protein>
<dbReference type="PANTHER" id="PTHR45761">
    <property type="entry name" value="EXTENDED SYNAPTOTAGMIN-LIKE PROTEIN 2, ISOFORM C"/>
    <property type="match status" value="1"/>
</dbReference>
<name>A0AAW1IUL9_POPJA</name>
<dbReference type="SMART" id="SM00239">
    <property type="entry name" value="C2"/>
    <property type="match status" value="2"/>
</dbReference>
<evidence type="ECO:0000256" key="8">
    <source>
        <dbReference type="ARBA" id="ARBA00023055"/>
    </source>
</evidence>
<dbReference type="PANTHER" id="PTHR45761:SF1">
    <property type="entry name" value="EXTENDED SYNAPTOTAGMIN-LIKE PROTEIN 2, ISOFORM C"/>
    <property type="match status" value="1"/>
</dbReference>
<dbReference type="GO" id="GO:0008429">
    <property type="term" value="F:phosphatidylethanolamine binding"/>
    <property type="evidence" value="ECO:0007669"/>
    <property type="project" value="TreeGrafter"/>
</dbReference>
<feature type="signal peptide" evidence="13">
    <location>
        <begin position="1"/>
        <end position="19"/>
    </location>
</feature>
<dbReference type="InterPro" id="IPR031468">
    <property type="entry name" value="SMP_LBD"/>
</dbReference>
<dbReference type="Pfam" id="PF00168">
    <property type="entry name" value="C2"/>
    <property type="match status" value="2"/>
</dbReference>
<dbReference type="InterPro" id="IPR039010">
    <property type="entry name" value="Synaptotagmin_SMP"/>
</dbReference>